<accession>A0AAD4IMH6</accession>
<dbReference type="Pfam" id="PF13976">
    <property type="entry name" value="gag_pre-integrs"/>
    <property type="match status" value="1"/>
</dbReference>
<gene>
    <name evidence="3" type="ORF">C2S53_013889</name>
</gene>
<dbReference type="Proteomes" id="UP001190926">
    <property type="component" value="Unassembled WGS sequence"/>
</dbReference>
<dbReference type="InterPro" id="IPR025724">
    <property type="entry name" value="GAG-pre-integrase_dom"/>
</dbReference>
<proteinExistence type="predicted"/>
<evidence type="ECO:0000313" key="4">
    <source>
        <dbReference type="Proteomes" id="UP001190926"/>
    </source>
</evidence>
<reference evidence="3 4" key="1">
    <citation type="journal article" date="2021" name="Nat. Commun.">
        <title>Incipient diploidization of the medicinal plant Perilla within 10,000 years.</title>
        <authorList>
            <person name="Zhang Y."/>
            <person name="Shen Q."/>
            <person name="Leng L."/>
            <person name="Zhang D."/>
            <person name="Chen S."/>
            <person name="Shi Y."/>
            <person name="Ning Z."/>
            <person name="Chen S."/>
        </authorList>
    </citation>
    <scope>NUCLEOTIDE SEQUENCE [LARGE SCALE GENOMIC DNA]</scope>
    <source>
        <strain evidence="4">cv. PC099</strain>
    </source>
</reference>
<evidence type="ECO:0008006" key="5">
    <source>
        <dbReference type="Google" id="ProtNLM"/>
    </source>
</evidence>
<dbReference type="Pfam" id="PF22936">
    <property type="entry name" value="Pol_BBD"/>
    <property type="match status" value="1"/>
</dbReference>
<organism evidence="3 4">
    <name type="scientific">Perilla frutescens var. hirtella</name>
    <name type="common">Perilla citriodora</name>
    <name type="synonym">Perilla setoyensis</name>
    <dbReference type="NCBI Taxonomy" id="608512"/>
    <lineage>
        <taxon>Eukaryota</taxon>
        <taxon>Viridiplantae</taxon>
        <taxon>Streptophyta</taxon>
        <taxon>Embryophyta</taxon>
        <taxon>Tracheophyta</taxon>
        <taxon>Spermatophyta</taxon>
        <taxon>Magnoliopsida</taxon>
        <taxon>eudicotyledons</taxon>
        <taxon>Gunneridae</taxon>
        <taxon>Pentapetalae</taxon>
        <taxon>asterids</taxon>
        <taxon>lamiids</taxon>
        <taxon>Lamiales</taxon>
        <taxon>Lamiaceae</taxon>
        <taxon>Nepetoideae</taxon>
        <taxon>Elsholtzieae</taxon>
        <taxon>Perilla</taxon>
    </lineage>
</organism>
<feature type="domain" description="Retrovirus-related Pol polyprotein from transposon TNT 1-94-like beta-barrel" evidence="2">
    <location>
        <begin position="19"/>
        <end position="86"/>
    </location>
</feature>
<dbReference type="InterPro" id="IPR054722">
    <property type="entry name" value="PolX-like_BBD"/>
</dbReference>
<evidence type="ECO:0000259" key="1">
    <source>
        <dbReference type="Pfam" id="PF13976"/>
    </source>
</evidence>
<dbReference type="EMBL" id="SDAM02029609">
    <property type="protein sequence ID" value="KAH6755368.1"/>
    <property type="molecule type" value="Genomic_DNA"/>
</dbReference>
<dbReference type="AlphaFoldDB" id="A0AAD4IMH6"/>
<sequence length="192" mass="21510">MDIEAAMHTMTLSPPDVNWYMDTGATSHMTSMHGITIGNGHSIPICGSGHTSLPHPNPPLFLKNFLHVPQLIKNSVSVRKFTTDNYVTVEFDHFGFSVKDFKIGTHLMRCDSSGYLYPITTYISSPLFIVLASTIWHDRLGHPVDVVSDTLRLNKYFDCNRTRSLSICHSCVLGKHTKLPFVPSTVSYFHAI</sequence>
<name>A0AAD4IMH6_PERFH</name>
<comment type="caution">
    <text evidence="3">The sequence shown here is derived from an EMBL/GenBank/DDBJ whole genome shotgun (WGS) entry which is preliminary data.</text>
</comment>
<keyword evidence="4" id="KW-1185">Reference proteome</keyword>
<protein>
    <recommendedName>
        <fullName evidence="5">GAG-pre-integrase domain-containing protein</fullName>
    </recommendedName>
</protein>
<feature type="domain" description="GAG-pre-integrase" evidence="1">
    <location>
        <begin position="133"/>
        <end position="176"/>
    </location>
</feature>
<evidence type="ECO:0000259" key="2">
    <source>
        <dbReference type="Pfam" id="PF22936"/>
    </source>
</evidence>
<evidence type="ECO:0000313" key="3">
    <source>
        <dbReference type="EMBL" id="KAH6755368.1"/>
    </source>
</evidence>